<sequence length="330" mass="37847">MSTKVPQNQSDQEIDIFDISKSISSFFDRLNAVLFRAIHFFVRNWILALVIVAVGFGLGWYLDKNKKSYDNQIVVSPNFGSVDYLYDKINLLQAKISSGDVDFLKNEVGISDPGAIGKIEIKPITDVYKFVHENKQNLELIKLMAEVGEIKKVLEDKVTSRNYTFHTISFISGKAVDRKNIAEPILKYLNNSEYYVAVQKIGRKNLEQEIAQNDTIIAQIDRVLRSVGNNERSVSQNNKLVYVSDSSPLNDIIETKKKLIEEQGENRIKLIRSDKTIQDVDLNLNINDSKILDGNFKYLLPFFFILIFVFITLFIKFYNSQLSKHKQTNS</sequence>
<evidence type="ECO:0000256" key="1">
    <source>
        <dbReference type="SAM" id="Phobius"/>
    </source>
</evidence>
<organism evidence="2 3">
    <name type="scientific">Flavobacterium hercynium</name>
    <dbReference type="NCBI Taxonomy" id="387094"/>
    <lineage>
        <taxon>Bacteria</taxon>
        <taxon>Pseudomonadati</taxon>
        <taxon>Bacteroidota</taxon>
        <taxon>Flavobacteriia</taxon>
        <taxon>Flavobacteriales</taxon>
        <taxon>Flavobacteriaceae</taxon>
        <taxon>Flavobacterium</taxon>
    </lineage>
</organism>
<evidence type="ECO:0000313" key="3">
    <source>
        <dbReference type="Proteomes" id="UP000198345"/>
    </source>
</evidence>
<dbReference type="RefSeq" id="WP_089048792.1">
    <property type="nucleotide sequence ID" value="NZ_FXTV01000012.1"/>
</dbReference>
<accession>A0A226HK12</accession>
<keyword evidence="1" id="KW-0472">Membrane</keyword>
<keyword evidence="1" id="KW-1133">Transmembrane helix</keyword>
<dbReference type="Proteomes" id="UP000198345">
    <property type="component" value="Unassembled WGS sequence"/>
</dbReference>
<proteinExistence type="predicted"/>
<keyword evidence="1" id="KW-0812">Transmembrane</keyword>
<dbReference type="AlphaFoldDB" id="A0A226HK12"/>
<feature type="transmembrane region" description="Helical" evidence="1">
    <location>
        <begin position="298"/>
        <end position="318"/>
    </location>
</feature>
<dbReference type="OrthoDB" id="1452530at2"/>
<comment type="caution">
    <text evidence="2">The sequence shown here is derived from an EMBL/GenBank/DDBJ whole genome shotgun (WGS) entry which is preliminary data.</text>
</comment>
<evidence type="ECO:0000313" key="2">
    <source>
        <dbReference type="EMBL" id="OXA94454.1"/>
    </source>
</evidence>
<protein>
    <submittedName>
        <fullName evidence="2">Uncharacterized protein</fullName>
    </submittedName>
</protein>
<gene>
    <name evidence="2" type="ORF">B0A66_05190</name>
</gene>
<reference evidence="2 3" key="1">
    <citation type="submission" date="2016-11" db="EMBL/GenBank/DDBJ databases">
        <title>Whole genomes of Flavobacteriaceae.</title>
        <authorList>
            <person name="Stine C."/>
            <person name="Li C."/>
            <person name="Tadesse D."/>
        </authorList>
    </citation>
    <scope>NUCLEOTIDE SEQUENCE [LARGE SCALE GENOMIC DNA]</scope>
    <source>
        <strain evidence="2 3">DSM 18292</strain>
    </source>
</reference>
<keyword evidence="3" id="KW-1185">Reference proteome</keyword>
<name>A0A226HK12_9FLAO</name>
<feature type="transmembrane region" description="Helical" evidence="1">
    <location>
        <begin position="45"/>
        <end position="62"/>
    </location>
</feature>
<dbReference type="EMBL" id="MUGW01000009">
    <property type="protein sequence ID" value="OXA94454.1"/>
    <property type="molecule type" value="Genomic_DNA"/>
</dbReference>